<organism evidence="3 4">
    <name type="scientific">Alteribacillus iranensis</name>
    <dbReference type="NCBI Taxonomy" id="930128"/>
    <lineage>
        <taxon>Bacteria</taxon>
        <taxon>Bacillati</taxon>
        <taxon>Bacillota</taxon>
        <taxon>Bacilli</taxon>
        <taxon>Bacillales</taxon>
        <taxon>Bacillaceae</taxon>
        <taxon>Alteribacillus</taxon>
    </lineage>
</organism>
<dbReference type="Proteomes" id="UP000199516">
    <property type="component" value="Unassembled WGS sequence"/>
</dbReference>
<keyword evidence="1" id="KW-0378">Hydrolase</keyword>
<feature type="domain" description="Xaa-Pro dipeptidyl-peptidase C-terminal" evidence="2">
    <location>
        <begin position="323"/>
        <end position="575"/>
    </location>
</feature>
<dbReference type="RefSeq" id="WP_091661432.1">
    <property type="nucleotide sequence ID" value="NZ_FONT01000004.1"/>
</dbReference>
<dbReference type="InterPro" id="IPR008979">
    <property type="entry name" value="Galactose-bd-like_sf"/>
</dbReference>
<dbReference type="AlphaFoldDB" id="A0A1I2DN30"/>
<dbReference type="Gene3D" id="2.60.120.260">
    <property type="entry name" value="Galactose-binding domain-like"/>
    <property type="match status" value="1"/>
</dbReference>
<name>A0A1I2DN30_9BACI</name>
<dbReference type="GO" id="GO:0008239">
    <property type="term" value="F:dipeptidyl-peptidase activity"/>
    <property type="evidence" value="ECO:0007669"/>
    <property type="project" value="InterPro"/>
</dbReference>
<dbReference type="InterPro" id="IPR000383">
    <property type="entry name" value="Xaa-Pro-like_dom"/>
</dbReference>
<dbReference type="NCBIfam" id="TIGR00976">
    <property type="entry name" value="CocE_NonD"/>
    <property type="match status" value="1"/>
</dbReference>
<gene>
    <name evidence="3" type="ORF">SAMN05192532_104180</name>
</gene>
<dbReference type="Pfam" id="PF02129">
    <property type="entry name" value="Peptidase_S15"/>
    <property type="match status" value="1"/>
</dbReference>
<keyword evidence="4" id="KW-1185">Reference proteome</keyword>
<dbReference type="InterPro" id="IPR013736">
    <property type="entry name" value="Xaa-Pro_dipept_C"/>
</dbReference>
<evidence type="ECO:0000313" key="3">
    <source>
        <dbReference type="EMBL" id="SFE81857.1"/>
    </source>
</evidence>
<accession>A0A1I2DN30</accession>
<dbReference type="OrthoDB" id="319764at2"/>
<dbReference type="EMBL" id="FONT01000004">
    <property type="protein sequence ID" value="SFE81857.1"/>
    <property type="molecule type" value="Genomic_DNA"/>
</dbReference>
<dbReference type="InterPro" id="IPR050585">
    <property type="entry name" value="Xaa-Pro_dipeptidyl-ppase/CocE"/>
</dbReference>
<dbReference type="Pfam" id="PF08530">
    <property type="entry name" value="PepX_C"/>
    <property type="match status" value="1"/>
</dbReference>
<evidence type="ECO:0000256" key="1">
    <source>
        <dbReference type="ARBA" id="ARBA00022801"/>
    </source>
</evidence>
<dbReference type="STRING" id="930128.SAMN05192532_104180"/>
<reference evidence="3 4" key="1">
    <citation type="submission" date="2016-10" db="EMBL/GenBank/DDBJ databases">
        <authorList>
            <person name="de Groot N.N."/>
        </authorList>
    </citation>
    <scope>NUCLEOTIDE SEQUENCE [LARGE SCALE GENOMIC DNA]</scope>
    <source>
        <strain evidence="3 4">DSM 23995</strain>
    </source>
</reference>
<protein>
    <recommendedName>
        <fullName evidence="2">Xaa-Pro dipeptidyl-peptidase C-terminal domain-containing protein</fullName>
    </recommendedName>
</protein>
<dbReference type="SUPFAM" id="SSF53474">
    <property type="entry name" value="alpha/beta-Hydrolases"/>
    <property type="match status" value="1"/>
</dbReference>
<dbReference type="SUPFAM" id="SSF49785">
    <property type="entry name" value="Galactose-binding domain-like"/>
    <property type="match status" value="1"/>
</dbReference>
<dbReference type="PANTHER" id="PTHR43056">
    <property type="entry name" value="PEPTIDASE S9 PROLYL OLIGOPEPTIDASE"/>
    <property type="match status" value="1"/>
</dbReference>
<dbReference type="InterPro" id="IPR005674">
    <property type="entry name" value="CocE/Ser_esterase"/>
</dbReference>
<dbReference type="Gene3D" id="1.10.3020.10">
    <property type="entry name" value="alpha-amino acid ester hydrolase ( Helical cap domain)"/>
    <property type="match status" value="1"/>
</dbReference>
<dbReference type="Gene3D" id="3.40.50.1820">
    <property type="entry name" value="alpha/beta hydrolase"/>
    <property type="match status" value="1"/>
</dbReference>
<evidence type="ECO:0000259" key="2">
    <source>
        <dbReference type="SMART" id="SM00939"/>
    </source>
</evidence>
<dbReference type="PANTHER" id="PTHR43056:SF10">
    <property type="entry name" value="COCE_NOND FAMILY, PUTATIVE (AFU_ORTHOLOGUE AFUA_7G00600)-RELATED"/>
    <property type="match status" value="1"/>
</dbReference>
<dbReference type="InterPro" id="IPR029058">
    <property type="entry name" value="AB_hydrolase_fold"/>
</dbReference>
<proteinExistence type="predicted"/>
<dbReference type="SMART" id="SM00939">
    <property type="entry name" value="PepX_C"/>
    <property type="match status" value="1"/>
</dbReference>
<evidence type="ECO:0000313" key="4">
    <source>
        <dbReference type="Proteomes" id="UP000199516"/>
    </source>
</evidence>
<sequence length="582" mass="66542">MTKANQIIVERDVPCKVRDGVTLYANIYRPQEEGKYPVLLSRLPYNKNLPRYSHYYIDPFRMALAGYVVIIQDVRGRFASEGEFNPLIQEIEDGYDVVEWAAHLPFTNGKVGMFGLSYYGVTQLYAALAHPPSLKAIFPAMTAGQLRHGLSSRLGVPELVFLETWFLESIAPDYLKRKLGSEYENVKKEIVKDLNNIDEWHKHLPIKEWPPIKKHPELEKLFHKYIDQDVKSELVTKTPHRSQGLWDIDVPAYHLAGWYDSHLGTTLMNYKEMKESQNNQPQKLIVGPWAHGNFDSIIGERFFGIHSEGSFIDEKDDITSLHIKWYDQWLKEEEPSDVDQDDPVKIFVMGVNKWRSEKEWPLKRTSYTSFYLHSNGNAGKDMESGTLNTTPPENEPADTFIYDPDNPVPTKGGGTLFFKGKNAGPMDQQEIEKREDVLVYTTPPLEKSVEVTGPIKMYLWVSTDAPDTDFTAKLVDVFPDGRSFNLTDGIVRMKTQNTRGSENDQKDKVRQVEIDLWATSNVFLPGHSIRVEVSSSNFPRFAVNPNTGETTMETSEVVKAVQTVYHDQDYPSFILLPIIPVE</sequence>